<dbReference type="GO" id="GO:0003964">
    <property type="term" value="F:RNA-directed DNA polymerase activity"/>
    <property type="evidence" value="ECO:0007669"/>
    <property type="project" value="UniProtKB-KW"/>
</dbReference>
<dbReference type="GeneTree" id="ENSGT01030000235300"/>
<dbReference type="InterPro" id="IPR050092">
    <property type="entry name" value="RNase_H"/>
</dbReference>
<dbReference type="GO" id="GO:0043137">
    <property type="term" value="P:DNA replication, removal of RNA primer"/>
    <property type="evidence" value="ECO:0007669"/>
    <property type="project" value="TreeGrafter"/>
</dbReference>
<keyword evidence="5" id="KW-0548">Nucleotidyltransferase</keyword>
<dbReference type="InterPro" id="IPR036397">
    <property type="entry name" value="RNaseH_sf"/>
</dbReference>
<keyword evidence="9" id="KW-0378">Hydrolase</keyword>
<dbReference type="InterPro" id="IPR043502">
    <property type="entry name" value="DNA/RNA_pol_sf"/>
</dbReference>
<evidence type="ECO:0000256" key="3">
    <source>
        <dbReference type="ARBA" id="ARBA00012180"/>
    </source>
</evidence>
<proteinExistence type="inferred from homology"/>
<evidence type="ECO:0000313" key="13">
    <source>
        <dbReference type="Proteomes" id="UP001501940"/>
    </source>
</evidence>
<dbReference type="PANTHER" id="PTHR10642:SF26">
    <property type="entry name" value="RIBONUCLEASE H1"/>
    <property type="match status" value="1"/>
</dbReference>
<accession>A0AAQ5Z466</accession>
<reference evidence="12 13" key="1">
    <citation type="submission" date="2022-01" db="EMBL/GenBank/DDBJ databases">
        <title>A chromosome-scale genome assembly of the false clownfish, Amphiprion ocellaris.</title>
        <authorList>
            <person name="Ryu T."/>
        </authorList>
    </citation>
    <scope>NUCLEOTIDE SEQUENCE [LARGE SCALE GENOMIC DNA]</scope>
</reference>
<dbReference type="PROSITE" id="PS50879">
    <property type="entry name" value="RNASE_H_1"/>
    <property type="match status" value="1"/>
</dbReference>
<evidence type="ECO:0000259" key="11">
    <source>
        <dbReference type="PROSITE" id="PS50879"/>
    </source>
</evidence>
<dbReference type="GO" id="GO:0004523">
    <property type="term" value="F:RNA-DNA hybrid ribonuclease activity"/>
    <property type="evidence" value="ECO:0007669"/>
    <property type="project" value="UniProtKB-EC"/>
</dbReference>
<dbReference type="InterPro" id="IPR002156">
    <property type="entry name" value="RNaseH_domain"/>
</dbReference>
<keyword evidence="13" id="KW-1185">Reference proteome</keyword>
<evidence type="ECO:0000256" key="1">
    <source>
        <dbReference type="ARBA" id="ARBA00000077"/>
    </source>
</evidence>
<name>A0AAQ5Z466_AMPOC</name>
<dbReference type="AlphaFoldDB" id="A0AAQ5Z466"/>
<dbReference type="Pfam" id="PF00075">
    <property type="entry name" value="RNase_H"/>
    <property type="match status" value="1"/>
</dbReference>
<evidence type="ECO:0000256" key="10">
    <source>
        <dbReference type="ARBA" id="ARBA00022918"/>
    </source>
</evidence>
<dbReference type="SUPFAM" id="SSF53098">
    <property type="entry name" value="Ribonuclease H-like"/>
    <property type="match status" value="1"/>
</dbReference>
<evidence type="ECO:0000256" key="8">
    <source>
        <dbReference type="ARBA" id="ARBA00022759"/>
    </source>
</evidence>
<protein>
    <recommendedName>
        <fullName evidence="3">ribonuclease H</fullName>
        <ecNumber evidence="3">3.1.26.4</ecNumber>
    </recommendedName>
</protein>
<evidence type="ECO:0000256" key="7">
    <source>
        <dbReference type="ARBA" id="ARBA00022723"/>
    </source>
</evidence>
<keyword evidence="8" id="KW-0255">Endonuclease</keyword>
<evidence type="ECO:0000256" key="4">
    <source>
        <dbReference type="ARBA" id="ARBA00022679"/>
    </source>
</evidence>
<dbReference type="InterPro" id="IPR012337">
    <property type="entry name" value="RNaseH-like_sf"/>
</dbReference>
<reference evidence="12" key="3">
    <citation type="submission" date="2025-09" db="UniProtKB">
        <authorList>
            <consortium name="Ensembl"/>
        </authorList>
    </citation>
    <scope>IDENTIFICATION</scope>
</reference>
<dbReference type="EC" id="3.1.26.4" evidence="3"/>
<feature type="domain" description="RNase H type-1" evidence="11">
    <location>
        <begin position="138"/>
        <end position="267"/>
    </location>
</feature>
<dbReference type="Gene3D" id="3.10.20.370">
    <property type="match status" value="1"/>
</dbReference>
<dbReference type="Gene3D" id="3.30.420.10">
    <property type="entry name" value="Ribonuclease H-like superfamily/Ribonuclease H"/>
    <property type="match status" value="1"/>
</dbReference>
<evidence type="ECO:0000256" key="9">
    <source>
        <dbReference type="ARBA" id="ARBA00022801"/>
    </source>
</evidence>
<evidence type="ECO:0000256" key="2">
    <source>
        <dbReference type="ARBA" id="ARBA00005300"/>
    </source>
</evidence>
<dbReference type="GO" id="GO:0046872">
    <property type="term" value="F:metal ion binding"/>
    <property type="evidence" value="ECO:0007669"/>
    <property type="project" value="UniProtKB-KW"/>
</dbReference>
<sequence length="267" mass="29018">MSAVLTQQFGDKQRPLAFYSKKLDAVAAGLPSCVQACVAAKEAILTSSDIVLCHPLEVKLEHCVAEVLLQNSLPFVTSARMMSLVSTLLSQPHVTFTRCGTVNVSTLMATPIDGTPHSCSSTIAEDVKPRTDILTTPQSHQQQVFVDGSASKDQTGRNRVGYAVTTTSGVLEAKPLPSNYSAQTAELHAVIRACELFKGKHVAIWTDSQYVYSSVHHFAKIWRNRGLQTSTGKPLTHSNKMIQLLDAVQLPASLSLCKSVEDQLQRE</sequence>
<keyword evidence="4" id="KW-0808">Transferase</keyword>
<keyword evidence="7" id="KW-0479">Metal-binding</keyword>
<dbReference type="SUPFAM" id="SSF56672">
    <property type="entry name" value="DNA/RNA polymerases"/>
    <property type="match status" value="1"/>
</dbReference>
<dbReference type="GO" id="GO:0003676">
    <property type="term" value="F:nucleic acid binding"/>
    <property type="evidence" value="ECO:0007669"/>
    <property type="project" value="InterPro"/>
</dbReference>
<comment type="similarity">
    <text evidence="2">Belongs to the RNase H family.</text>
</comment>
<dbReference type="Ensembl" id="ENSAOCT00000054191.1">
    <property type="protein sequence ID" value="ENSAOCP00000058500.1"/>
    <property type="gene ID" value="ENSAOCG00000028850.1"/>
</dbReference>
<reference evidence="12" key="2">
    <citation type="submission" date="2025-08" db="UniProtKB">
        <authorList>
            <consortium name="Ensembl"/>
        </authorList>
    </citation>
    <scope>IDENTIFICATION</scope>
</reference>
<comment type="catalytic activity">
    <reaction evidence="1">
        <text>Endonucleolytic cleavage to 5'-phosphomonoester.</text>
        <dbReference type="EC" id="3.1.26.4"/>
    </reaction>
</comment>
<dbReference type="InterPro" id="IPR041373">
    <property type="entry name" value="RT_RNaseH"/>
</dbReference>
<keyword evidence="10" id="KW-0695">RNA-directed DNA polymerase</keyword>
<dbReference type="PANTHER" id="PTHR10642">
    <property type="entry name" value="RIBONUCLEASE H1"/>
    <property type="match status" value="1"/>
</dbReference>
<dbReference type="Pfam" id="PF17917">
    <property type="entry name" value="RT_RNaseH"/>
    <property type="match status" value="1"/>
</dbReference>
<keyword evidence="6" id="KW-0540">Nuclease</keyword>
<dbReference type="Proteomes" id="UP001501940">
    <property type="component" value="Chromosome 1"/>
</dbReference>
<organism evidence="12 13">
    <name type="scientific">Amphiprion ocellaris</name>
    <name type="common">Clown anemonefish</name>
    <dbReference type="NCBI Taxonomy" id="80972"/>
    <lineage>
        <taxon>Eukaryota</taxon>
        <taxon>Metazoa</taxon>
        <taxon>Chordata</taxon>
        <taxon>Craniata</taxon>
        <taxon>Vertebrata</taxon>
        <taxon>Euteleostomi</taxon>
        <taxon>Actinopterygii</taxon>
        <taxon>Neopterygii</taxon>
        <taxon>Teleostei</taxon>
        <taxon>Neoteleostei</taxon>
        <taxon>Acanthomorphata</taxon>
        <taxon>Ovalentaria</taxon>
        <taxon>Pomacentridae</taxon>
        <taxon>Amphiprion</taxon>
    </lineage>
</organism>
<evidence type="ECO:0000313" key="12">
    <source>
        <dbReference type="Ensembl" id="ENSAOCP00000058500.1"/>
    </source>
</evidence>
<evidence type="ECO:0000256" key="6">
    <source>
        <dbReference type="ARBA" id="ARBA00022722"/>
    </source>
</evidence>
<evidence type="ECO:0000256" key="5">
    <source>
        <dbReference type="ARBA" id="ARBA00022695"/>
    </source>
</evidence>